<dbReference type="AlphaFoldDB" id="A0A1Y1Z7D1"/>
<evidence type="ECO:0000313" key="3">
    <source>
        <dbReference type="Proteomes" id="UP000193144"/>
    </source>
</evidence>
<reference evidence="2 3" key="1">
    <citation type="submission" date="2016-07" db="EMBL/GenBank/DDBJ databases">
        <title>Pervasive Adenine N6-methylation of Active Genes in Fungi.</title>
        <authorList>
            <consortium name="DOE Joint Genome Institute"/>
            <person name="Mondo S.J."/>
            <person name="Dannebaum R.O."/>
            <person name="Kuo R.C."/>
            <person name="Labutti K."/>
            <person name="Haridas S."/>
            <person name="Kuo A."/>
            <person name="Salamov A."/>
            <person name="Ahrendt S.R."/>
            <person name="Lipzen A."/>
            <person name="Sullivan W."/>
            <person name="Andreopoulos W.B."/>
            <person name="Clum A."/>
            <person name="Lindquist E."/>
            <person name="Daum C."/>
            <person name="Ramamoorthy G.K."/>
            <person name="Gryganskyi A."/>
            <person name="Culley D."/>
            <person name="Magnuson J.K."/>
            <person name="James T.Y."/>
            <person name="O'Malley M.A."/>
            <person name="Stajich J.E."/>
            <person name="Spatafora J.W."/>
            <person name="Visel A."/>
            <person name="Grigoriev I.V."/>
        </authorList>
    </citation>
    <scope>NUCLEOTIDE SEQUENCE [LARGE SCALE GENOMIC DNA]</scope>
    <source>
        <strain evidence="2 3">CBS 115471</strain>
    </source>
</reference>
<feature type="region of interest" description="Disordered" evidence="1">
    <location>
        <begin position="175"/>
        <end position="207"/>
    </location>
</feature>
<protein>
    <submittedName>
        <fullName evidence="2">Uncharacterized protein</fullName>
    </submittedName>
</protein>
<evidence type="ECO:0000313" key="2">
    <source>
        <dbReference type="EMBL" id="ORY05715.1"/>
    </source>
</evidence>
<feature type="region of interest" description="Disordered" evidence="1">
    <location>
        <begin position="14"/>
        <end position="112"/>
    </location>
</feature>
<gene>
    <name evidence="2" type="ORF">BCR34DRAFT_43875</name>
</gene>
<comment type="caution">
    <text evidence="2">The sequence shown here is derived from an EMBL/GenBank/DDBJ whole genome shotgun (WGS) entry which is preliminary data.</text>
</comment>
<feature type="compositionally biased region" description="Acidic residues" evidence="1">
    <location>
        <begin position="176"/>
        <end position="186"/>
    </location>
</feature>
<dbReference type="EMBL" id="MCFA01000123">
    <property type="protein sequence ID" value="ORY05715.1"/>
    <property type="molecule type" value="Genomic_DNA"/>
</dbReference>
<keyword evidence="3" id="KW-1185">Reference proteome</keyword>
<accession>A0A1Y1Z7D1</accession>
<evidence type="ECO:0000256" key="1">
    <source>
        <dbReference type="SAM" id="MobiDB-lite"/>
    </source>
</evidence>
<sequence>MTPNSPIEQWTIIMSQSETTPAPNPAQAPAASEPKVELTINTKPAPEDAPSTEKKECTCDARPSLSREETVETIEEIISEHPRGGRARRRHRDPPARVYSRSRSPLVWNPPTTPINASTQLLDVAKDFDGVIELPFPARSNAYMVTFPFTNTDVQKWTWLFKKGILDVFMKKGGNNDDEDEDEYDEWGNLLPPPPVRRGRRNRSPYYNGDQDMPSIFLSRAIDTEVVPEDAKNVVYWIVVQQVRGKAKLMVAESRKAAGILIYYEALNGNSISFVGAVAVGEENKKYRAKKFKKVDKLEEAGAEEQETSDGVHHSRISLFFMPEIPGADCHIIHELRLEQGTWFLFSQGSKHTAAIVLVTSRYMYVLSL</sequence>
<dbReference type="OrthoDB" id="3795027at2759"/>
<proteinExistence type="predicted"/>
<name>A0A1Y1Z7D1_9PLEO</name>
<dbReference type="Proteomes" id="UP000193144">
    <property type="component" value="Unassembled WGS sequence"/>
</dbReference>
<feature type="compositionally biased region" description="Basic and acidic residues" evidence="1">
    <location>
        <begin position="51"/>
        <end position="70"/>
    </location>
</feature>
<organism evidence="2 3">
    <name type="scientific">Clohesyomyces aquaticus</name>
    <dbReference type="NCBI Taxonomy" id="1231657"/>
    <lineage>
        <taxon>Eukaryota</taxon>
        <taxon>Fungi</taxon>
        <taxon>Dikarya</taxon>
        <taxon>Ascomycota</taxon>
        <taxon>Pezizomycotina</taxon>
        <taxon>Dothideomycetes</taxon>
        <taxon>Pleosporomycetidae</taxon>
        <taxon>Pleosporales</taxon>
        <taxon>Lindgomycetaceae</taxon>
        <taxon>Clohesyomyces</taxon>
    </lineage>
</organism>